<accession>A0A8H6WYY5</accession>
<evidence type="ECO:0000313" key="3">
    <source>
        <dbReference type="Proteomes" id="UP000623467"/>
    </source>
</evidence>
<dbReference type="EMBL" id="JACAZH010000060">
    <property type="protein sequence ID" value="KAF7331206.1"/>
    <property type="molecule type" value="Genomic_DNA"/>
</dbReference>
<keyword evidence="3" id="KW-1185">Reference proteome</keyword>
<dbReference type="Proteomes" id="UP000623467">
    <property type="component" value="Unassembled WGS sequence"/>
</dbReference>
<organism evidence="2 3">
    <name type="scientific">Mycena sanguinolenta</name>
    <dbReference type="NCBI Taxonomy" id="230812"/>
    <lineage>
        <taxon>Eukaryota</taxon>
        <taxon>Fungi</taxon>
        <taxon>Dikarya</taxon>
        <taxon>Basidiomycota</taxon>
        <taxon>Agaricomycotina</taxon>
        <taxon>Agaricomycetes</taxon>
        <taxon>Agaricomycetidae</taxon>
        <taxon>Agaricales</taxon>
        <taxon>Marasmiineae</taxon>
        <taxon>Mycenaceae</taxon>
        <taxon>Mycena</taxon>
    </lineage>
</organism>
<name>A0A8H6WYY5_9AGAR</name>
<reference evidence="2" key="1">
    <citation type="submission" date="2020-05" db="EMBL/GenBank/DDBJ databases">
        <title>Mycena genomes resolve the evolution of fungal bioluminescence.</title>
        <authorList>
            <person name="Tsai I.J."/>
        </authorList>
    </citation>
    <scope>NUCLEOTIDE SEQUENCE</scope>
    <source>
        <strain evidence="2">160909Yilan</strain>
    </source>
</reference>
<gene>
    <name evidence="2" type="ORF">MSAN_02439300</name>
</gene>
<evidence type="ECO:0000313" key="2">
    <source>
        <dbReference type="EMBL" id="KAF7331206.1"/>
    </source>
</evidence>
<evidence type="ECO:0000256" key="1">
    <source>
        <dbReference type="SAM" id="MobiDB-lite"/>
    </source>
</evidence>
<feature type="region of interest" description="Disordered" evidence="1">
    <location>
        <begin position="470"/>
        <end position="491"/>
    </location>
</feature>
<dbReference type="GO" id="GO:0051301">
    <property type="term" value="P:cell division"/>
    <property type="evidence" value="ECO:0007669"/>
    <property type="project" value="UniProtKB-KW"/>
</dbReference>
<protein>
    <submittedName>
        <fullName evidence="2">Cell division control protein</fullName>
    </submittedName>
</protein>
<dbReference type="AlphaFoldDB" id="A0A8H6WYY5"/>
<comment type="caution">
    <text evidence="2">The sequence shown here is derived from an EMBL/GenBank/DDBJ whole genome shotgun (WGS) entry which is preliminary data.</text>
</comment>
<sequence length="538" mass="59337">MASLSLRVIKKAKSYGTRQVLPGHHTLHPCYLMADLYSELLFCSRPEGVEIGDVGTVADDGTFIVFFNICKRNDPANRPNWGLPKGYKEVPLKFPEDYIIRSAHFGPGSHVSNSKVRKGKWDLKVDVDSNTLSPVTAGGAVDISSSAERIAMLLLQEGASRTDILASEKFRKQAKKHGENWYAHVRKIGYPMDNCHLYLVTGVDKSTLWNVTATDKHTGTKEISLKLKAVQIASAEGSYRWEWENGGRFSDSGPRPASEVQNQTVFFRGFKISQSHSHLLKKKKMGISISDLKPKGKNFFQKIFSRSPGVTQNVYSRDTKQDANTGAGDNKDSDVLVSSFPTSYERYHPADAINTHMFASSPDVLVAVTHDDQWISVLEEEDEKFPDDTKLLGRILSKYSIQVESGCAYLKPLDTRSPTEQGGQLTDQLSLNQDLDRTVDTIQHGAGTPIPNPTRRPSLDFNSRVVLAGGTGGEGGYGSKRGGDSKQLVSDAKASDVPTLTMTTLKDAGFKSGQIEEIRRALEEYYHAATTGGRSRRT</sequence>
<feature type="compositionally biased region" description="Gly residues" evidence="1">
    <location>
        <begin position="470"/>
        <end position="480"/>
    </location>
</feature>
<dbReference type="OrthoDB" id="2662290at2759"/>
<keyword evidence="2" id="KW-0132">Cell division</keyword>
<proteinExistence type="predicted"/>
<keyword evidence="2" id="KW-0131">Cell cycle</keyword>